<reference evidence="4" key="1">
    <citation type="submission" date="2016-10" db="EMBL/GenBank/DDBJ databases">
        <authorList>
            <person name="Varghese N."/>
            <person name="Submissions S."/>
        </authorList>
    </citation>
    <scope>NUCLEOTIDE SEQUENCE [LARGE SCALE GENOMIC DNA]</scope>
    <source>
        <strain evidence="4">SUR2</strain>
    </source>
</reference>
<keyword evidence="4" id="KW-1185">Reference proteome</keyword>
<evidence type="ECO:0000256" key="1">
    <source>
        <dbReference type="ARBA" id="ARBA00022801"/>
    </source>
</evidence>
<feature type="domain" description="BD-FAE-like" evidence="2">
    <location>
        <begin position="37"/>
        <end position="229"/>
    </location>
</feature>
<protein>
    <submittedName>
        <fullName evidence="3">Acetyl esterase/lipase</fullName>
    </submittedName>
</protein>
<keyword evidence="1" id="KW-0378">Hydrolase</keyword>
<organism evidence="3 4">
    <name type="scientific">Chryseobacterium limigenitum</name>
    <dbReference type="NCBI Taxonomy" id="1612149"/>
    <lineage>
        <taxon>Bacteria</taxon>
        <taxon>Pseudomonadati</taxon>
        <taxon>Bacteroidota</taxon>
        <taxon>Flavobacteriia</taxon>
        <taxon>Flavobacteriales</taxon>
        <taxon>Weeksellaceae</taxon>
        <taxon>Chryseobacterium group</taxon>
        <taxon>Chryseobacterium</taxon>
    </lineage>
</organism>
<evidence type="ECO:0000313" key="4">
    <source>
        <dbReference type="Proteomes" id="UP000182034"/>
    </source>
</evidence>
<dbReference type="SUPFAM" id="SSF53474">
    <property type="entry name" value="alpha/beta-Hydrolases"/>
    <property type="match status" value="1"/>
</dbReference>
<dbReference type="STRING" id="1612149.SAMN05216324_102273"/>
<dbReference type="AlphaFoldDB" id="A0A1K2IFU5"/>
<dbReference type="PANTHER" id="PTHR48081:SF33">
    <property type="entry name" value="KYNURENINE FORMAMIDASE"/>
    <property type="match status" value="1"/>
</dbReference>
<dbReference type="Gene3D" id="3.40.50.1820">
    <property type="entry name" value="alpha/beta hydrolase"/>
    <property type="match status" value="1"/>
</dbReference>
<proteinExistence type="predicted"/>
<dbReference type="PANTHER" id="PTHR48081">
    <property type="entry name" value="AB HYDROLASE SUPERFAMILY PROTEIN C4A8.06C"/>
    <property type="match status" value="1"/>
</dbReference>
<dbReference type="Pfam" id="PF20434">
    <property type="entry name" value="BD-FAE"/>
    <property type="match status" value="1"/>
</dbReference>
<name>A0A1K2IFU5_9FLAO</name>
<accession>A0A1K2IFU5</accession>
<gene>
    <name evidence="3" type="ORF">SAMN05216324_102273</name>
</gene>
<dbReference type="InterPro" id="IPR050300">
    <property type="entry name" value="GDXG_lipolytic_enzyme"/>
</dbReference>
<sequence length="284" mass="32392">MLLLTTSCRKKTINLGKEVSFESEENISYSKDSEQKMDLYIPKNSLNSKPDIFIIIHGGGWRGGEKSHLSFFTLSMMQKFPNHIFANIDYRLASTSRFAIPNQTDDINNAMLYLEKTLHYKPKFILLGNSAGGHLSMLYAYKFDRAKKVKAVINIVGPSDLSDPNFKKYTDYSFVEKYLIDPKSLSSNISMMNFASPAHWINSTSVPTFSYYGNSDQIIPLSQKKILDSLLNKNKIVNESFEFNGGHLDWDKENNASFLMTKIDAFLKKIDQKKPSETNSEGWK</sequence>
<dbReference type="EMBL" id="FPKW01000002">
    <property type="protein sequence ID" value="SFZ91292.1"/>
    <property type="molecule type" value="Genomic_DNA"/>
</dbReference>
<dbReference type="InterPro" id="IPR029058">
    <property type="entry name" value="AB_hydrolase_fold"/>
</dbReference>
<dbReference type="InterPro" id="IPR049492">
    <property type="entry name" value="BD-FAE-like_dom"/>
</dbReference>
<evidence type="ECO:0000313" key="3">
    <source>
        <dbReference type="EMBL" id="SFZ91292.1"/>
    </source>
</evidence>
<dbReference type="GO" id="GO:0016787">
    <property type="term" value="F:hydrolase activity"/>
    <property type="evidence" value="ECO:0007669"/>
    <property type="project" value="UniProtKB-KW"/>
</dbReference>
<evidence type="ECO:0000259" key="2">
    <source>
        <dbReference type="Pfam" id="PF20434"/>
    </source>
</evidence>
<dbReference type="Proteomes" id="UP000182034">
    <property type="component" value="Unassembled WGS sequence"/>
</dbReference>